<proteinExistence type="predicted"/>
<evidence type="ECO:0000313" key="1">
    <source>
        <dbReference type="EMBL" id="KAK2187608.1"/>
    </source>
</evidence>
<organism evidence="1 2">
    <name type="scientific">Ridgeia piscesae</name>
    <name type="common">Tubeworm</name>
    <dbReference type="NCBI Taxonomy" id="27915"/>
    <lineage>
        <taxon>Eukaryota</taxon>
        <taxon>Metazoa</taxon>
        <taxon>Spiralia</taxon>
        <taxon>Lophotrochozoa</taxon>
        <taxon>Annelida</taxon>
        <taxon>Polychaeta</taxon>
        <taxon>Sedentaria</taxon>
        <taxon>Canalipalpata</taxon>
        <taxon>Sabellida</taxon>
        <taxon>Siboglinidae</taxon>
        <taxon>Ridgeia</taxon>
    </lineage>
</organism>
<sequence length="168" mass="19025">MPAATVHDWLDEVFIAQRRRLQAPHYPQVDKKEQHQTVLKAYEQHFTDMERFVHFYHDVHKTHSDGPDKKIVYVGATRREPEKLRAAPHGKGEDYKGTVYYIGTNQTKTAEEVILGYLEKNKVKLAGSGKSGIENGEKGYVFLVVTASEAWNAVAQSANNENMKVVGL</sequence>
<dbReference type="Proteomes" id="UP001209878">
    <property type="component" value="Unassembled WGS sequence"/>
</dbReference>
<protein>
    <submittedName>
        <fullName evidence="1">Uncharacterized protein</fullName>
    </submittedName>
</protein>
<accession>A0AAD9UFJ1</accession>
<comment type="caution">
    <text evidence="1">The sequence shown here is derived from an EMBL/GenBank/DDBJ whole genome shotgun (WGS) entry which is preliminary data.</text>
</comment>
<dbReference type="EMBL" id="JAODUO010000160">
    <property type="protein sequence ID" value="KAK2187608.1"/>
    <property type="molecule type" value="Genomic_DNA"/>
</dbReference>
<gene>
    <name evidence="1" type="ORF">NP493_160g03003</name>
</gene>
<reference evidence="1" key="1">
    <citation type="journal article" date="2023" name="Mol. Biol. Evol.">
        <title>Third-Generation Sequencing Reveals the Adaptive Role of the Epigenome in Three Deep-Sea Polychaetes.</title>
        <authorList>
            <person name="Perez M."/>
            <person name="Aroh O."/>
            <person name="Sun Y."/>
            <person name="Lan Y."/>
            <person name="Juniper S.K."/>
            <person name="Young C.R."/>
            <person name="Angers B."/>
            <person name="Qian P.Y."/>
        </authorList>
    </citation>
    <scope>NUCLEOTIDE SEQUENCE</scope>
    <source>
        <strain evidence="1">R07B-5</strain>
    </source>
</reference>
<dbReference type="AlphaFoldDB" id="A0AAD9UFJ1"/>
<name>A0AAD9UFJ1_RIDPI</name>
<evidence type="ECO:0000313" key="2">
    <source>
        <dbReference type="Proteomes" id="UP001209878"/>
    </source>
</evidence>
<keyword evidence="2" id="KW-1185">Reference proteome</keyword>